<dbReference type="Gene3D" id="2.60.9.10">
    <property type="entry name" value="Neurohypophysial hormone domain"/>
    <property type="match status" value="1"/>
</dbReference>
<dbReference type="AlphaFoldDB" id="A0A7R9A3V7"/>
<evidence type="ECO:0000313" key="4">
    <source>
        <dbReference type="EMBL" id="CAD7246679.1"/>
    </source>
</evidence>
<sequence>MCSTEAGIEAGQMASRFQVKPRECFLIVCLVGLFTQTLSCFITNCPPGKRSGAKSEVFFDRQCAACGPGGAGRCFGPKICCGPSIGCLMSHPTIKNCEMEAKYPVLCDNKSKPCGEGNQGRCAANGVCCQPFGCNMDSRCTEERTLEELEDEYEYEENGAPQYADKSWKRW</sequence>
<comment type="similarity">
    <text evidence="1">Belongs to the vasopressin/oxytocin family.</text>
</comment>
<dbReference type="InterPro" id="IPR036387">
    <property type="entry name" value="Neurhyp_horm_dom_sf"/>
</dbReference>
<dbReference type="SUPFAM" id="SSF49606">
    <property type="entry name" value="Neurophysin II"/>
    <property type="match status" value="1"/>
</dbReference>
<dbReference type="PANTHER" id="PTHR11681">
    <property type="entry name" value="NEUROPHYSIN"/>
    <property type="match status" value="1"/>
</dbReference>
<keyword evidence="5" id="KW-1185">Reference proteome</keyword>
<accession>A0A7R9A3V7</accession>
<organism evidence="4">
    <name type="scientific">Darwinula stevensoni</name>
    <dbReference type="NCBI Taxonomy" id="69355"/>
    <lineage>
        <taxon>Eukaryota</taxon>
        <taxon>Metazoa</taxon>
        <taxon>Ecdysozoa</taxon>
        <taxon>Arthropoda</taxon>
        <taxon>Crustacea</taxon>
        <taxon>Oligostraca</taxon>
        <taxon>Ostracoda</taxon>
        <taxon>Podocopa</taxon>
        <taxon>Podocopida</taxon>
        <taxon>Darwinulocopina</taxon>
        <taxon>Darwinuloidea</taxon>
        <taxon>Darwinulidae</taxon>
        <taxon>Darwinula</taxon>
    </lineage>
</organism>
<dbReference type="GO" id="GO:0005615">
    <property type="term" value="C:extracellular space"/>
    <property type="evidence" value="ECO:0007669"/>
    <property type="project" value="TreeGrafter"/>
</dbReference>
<dbReference type="SMART" id="SM00003">
    <property type="entry name" value="NH"/>
    <property type="match status" value="1"/>
</dbReference>
<keyword evidence="3" id="KW-1015">Disulfide bond</keyword>
<evidence type="ECO:0000256" key="2">
    <source>
        <dbReference type="ARBA" id="ARBA00022729"/>
    </source>
</evidence>
<evidence type="ECO:0000256" key="1">
    <source>
        <dbReference type="ARBA" id="ARBA00007369"/>
    </source>
</evidence>
<proteinExistence type="inferred from homology"/>
<dbReference type="GO" id="GO:0030141">
    <property type="term" value="C:secretory granule"/>
    <property type="evidence" value="ECO:0007669"/>
    <property type="project" value="TreeGrafter"/>
</dbReference>
<dbReference type="EMBL" id="CAJPEV010001206">
    <property type="protein sequence ID" value="CAG0891350.1"/>
    <property type="molecule type" value="Genomic_DNA"/>
</dbReference>
<protein>
    <submittedName>
        <fullName evidence="4">Uncharacterized protein</fullName>
    </submittedName>
</protein>
<keyword evidence="2" id="KW-0732">Signal</keyword>
<dbReference type="EMBL" id="LR900723">
    <property type="protein sequence ID" value="CAD7246679.1"/>
    <property type="molecule type" value="Genomic_DNA"/>
</dbReference>
<name>A0A7R9A3V7_9CRUS</name>
<dbReference type="OrthoDB" id="10056056at2759"/>
<dbReference type="InterPro" id="IPR022423">
    <property type="entry name" value="Neurohypophysial_hormone_CS"/>
</dbReference>
<gene>
    <name evidence="4" type="ORF">DSTB1V02_LOCUS6526</name>
</gene>
<dbReference type="PANTHER" id="PTHR11681:SF5">
    <property type="entry name" value="ISOTOCIN"/>
    <property type="match status" value="1"/>
</dbReference>
<dbReference type="PROSITE" id="PS00264">
    <property type="entry name" value="NEUROHYPOPHYS_HORM"/>
    <property type="match status" value="1"/>
</dbReference>
<evidence type="ECO:0000313" key="5">
    <source>
        <dbReference type="Proteomes" id="UP000677054"/>
    </source>
</evidence>
<reference evidence="4" key="1">
    <citation type="submission" date="2020-11" db="EMBL/GenBank/DDBJ databases">
        <authorList>
            <person name="Tran Van P."/>
        </authorList>
    </citation>
    <scope>NUCLEOTIDE SEQUENCE</scope>
</reference>
<dbReference type="InterPro" id="IPR000981">
    <property type="entry name" value="Neurhyp_horm"/>
</dbReference>
<evidence type="ECO:0000256" key="3">
    <source>
        <dbReference type="ARBA" id="ARBA00023157"/>
    </source>
</evidence>
<dbReference type="PRINTS" id="PR00831">
    <property type="entry name" value="NEUROPHYSIN"/>
</dbReference>
<dbReference type="Proteomes" id="UP000677054">
    <property type="component" value="Unassembled WGS sequence"/>
</dbReference>
<dbReference type="Pfam" id="PF00184">
    <property type="entry name" value="Hormone_5"/>
    <property type="match status" value="1"/>
</dbReference>
<dbReference type="GO" id="GO:0005185">
    <property type="term" value="F:neurohypophyseal hormone activity"/>
    <property type="evidence" value="ECO:0007669"/>
    <property type="project" value="InterPro"/>
</dbReference>